<proteinExistence type="predicted"/>
<keyword evidence="2" id="KW-1185">Reference proteome</keyword>
<protein>
    <submittedName>
        <fullName evidence="1">Fluoride efflux transporter CrcB</fullName>
    </submittedName>
</protein>
<gene>
    <name evidence="1" type="ORF">FRZ06_18820</name>
</gene>
<organism evidence="1 2">
    <name type="scientific">Anoxybacterium hadale</name>
    <dbReference type="NCBI Taxonomy" id="3408580"/>
    <lineage>
        <taxon>Bacteria</taxon>
        <taxon>Bacillati</taxon>
        <taxon>Bacillota</taxon>
        <taxon>Clostridia</taxon>
        <taxon>Peptostreptococcales</taxon>
        <taxon>Anaerovoracaceae</taxon>
        <taxon>Anoxybacterium</taxon>
    </lineage>
</organism>
<evidence type="ECO:0000313" key="1">
    <source>
        <dbReference type="EMBL" id="QOX65255.1"/>
    </source>
</evidence>
<dbReference type="Proteomes" id="UP000594014">
    <property type="component" value="Chromosome"/>
</dbReference>
<accession>A0ACD1AFH4</accession>
<dbReference type="EMBL" id="CP042469">
    <property type="protein sequence ID" value="QOX65255.1"/>
    <property type="molecule type" value="Genomic_DNA"/>
</dbReference>
<sequence>MYYFYIAIFGGLGAAARYWISNVLEAGLFPYNTLLINLVGCFLLAVIFRYLATFPRISSHLITGIGTGFIGSFTTFSAFSLQTAHLILDKHYLLAVLYLGASCFGGLLSAGLGVFVSNKLIARKESKEDE</sequence>
<evidence type="ECO:0000313" key="2">
    <source>
        <dbReference type="Proteomes" id="UP000594014"/>
    </source>
</evidence>
<name>A0ACD1AFH4_9FIRM</name>
<reference evidence="1" key="1">
    <citation type="submission" date="2019-08" db="EMBL/GenBank/DDBJ databases">
        <title>Genome sequence of Clostridiales bacterium MT110.</title>
        <authorList>
            <person name="Cao J."/>
        </authorList>
    </citation>
    <scope>NUCLEOTIDE SEQUENCE</scope>
    <source>
        <strain evidence="1">MT110</strain>
    </source>
</reference>